<protein>
    <submittedName>
        <fullName evidence="2">Uncharacterized protein</fullName>
    </submittedName>
</protein>
<accession>A0A0F9ASV2</accession>
<reference evidence="2" key="1">
    <citation type="journal article" date="2015" name="Nature">
        <title>Complex archaea that bridge the gap between prokaryotes and eukaryotes.</title>
        <authorList>
            <person name="Spang A."/>
            <person name="Saw J.H."/>
            <person name="Jorgensen S.L."/>
            <person name="Zaremba-Niedzwiedzka K."/>
            <person name="Martijn J."/>
            <person name="Lind A.E."/>
            <person name="van Eijk R."/>
            <person name="Schleper C."/>
            <person name="Guy L."/>
            <person name="Ettema T.J."/>
        </authorList>
    </citation>
    <scope>NUCLEOTIDE SEQUENCE</scope>
</reference>
<feature type="region of interest" description="Disordered" evidence="1">
    <location>
        <begin position="45"/>
        <end position="67"/>
    </location>
</feature>
<dbReference type="EMBL" id="LAZR01053087">
    <property type="protein sequence ID" value="KKK81514.1"/>
    <property type="molecule type" value="Genomic_DNA"/>
</dbReference>
<dbReference type="AlphaFoldDB" id="A0A0F9ASV2"/>
<proteinExistence type="predicted"/>
<evidence type="ECO:0000256" key="1">
    <source>
        <dbReference type="SAM" id="MobiDB-lite"/>
    </source>
</evidence>
<feature type="non-terminal residue" evidence="2">
    <location>
        <position position="67"/>
    </location>
</feature>
<sequence>MAKRPFRFEPIRPKKPIVKVSLPKVVGTLTQFAVAVIAKQTRYPAQRSGSRYRRTGEYGRRWTMRPP</sequence>
<name>A0A0F9ASV2_9ZZZZ</name>
<comment type="caution">
    <text evidence="2">The sequence shown here is derived from an EMBL/GenBank/DDBJ whole genome shotgun (WGS) entry which is preliminary data.</text>
</comment>
<organism evidence="2">
    <name type="scientific">marine sediment metagenome</name>
    <dbReference type="NCBI Taxonomy" id="412755"/>
    <lineage>
        <taxon>unclassified sequences</taxon>
        <taxon>metagenomes</taxon>
        <taxon>ecological metagenomes</taxon>
    </lineage>
</organism>
<evidence type="ECO:0000313" key="2">
    <source>
        <dbReference type="EMBL" id="KKK81514.1"/>
    </source>
</evidence>
<gene>
    <name evidence="2" type="ORF">LCGC14_2812660</name>
</gene>